<name>A0A848J0Y5_9BACT</name>
<protein>
    <submittedName>
        <fullName evidence="3">SRPBCC domain-containing protein</fullName>
    </submittedName>
</protein>
<feature type="domain" description="Activator of Hsp90 ATPase homologue 1/2-like C-terminal" evidence="2">
    <location>
        <begin position="16"/>
        <end position="143"/>
    </location>
</feature>
<dbReference type="SUPFAM" id="SSF55961">
    <property type="entry name" value="Bet v1-like"/>
    <property type="match status" value="1"/>
</dbReference>
<keyword evidence="4" id="KW-1185">Reference proteome</keyword>
<dbReference type="Pfam" id="PF08327">
    <property type="entry name" value="AHSA1"/>
    <property type="match status" value="1"/>
</dbReference>
<dbReference type="CDD" id="cd07814">
    <property type="entry name" value="SRPBCC_CalC_Aha1-like"/>
    <property type="match status" value="1"/>
</dbReference>
<proteinExistence type="inferred from homology"/>
<dbReference type="AlphaFoldDB" id="A0A848J0Y5"/>
<organism evidence="3 4">
    <name type="scientific">Marinigracilibium pacificum</name>
    <dbReference type="NCBI Taxonomy" id="2729599"/>
    <lineage>
        <taxon>Bacteria</taxon>
        <taxon>Pseudomonadati</taxon>
        <taxon>Bacteroidota</taxon>
        <taxon>Cytophagia</taxon>
        <taxon>Cytophagales</taxon>
        <taxon>Flammeovirgaceae</taxon>
        <taxon>Marinigracilibium</taxon>
    </lineage>
</organism>
<evidence type="ECO:0000313" key="3">
    <source>
        <dbReference type="EMBL" id="NMM48144.1"/>
    </source>
</evidence>
<dbReference type="RefSeq" id="WP_169679520.1">
    <property type="nucleotide sequence ID" value="NZ_JABBNU010000004.1"/>
</dbReference>
<dbReference type="Gene3D" id="3.30.530.20">
    <property type="match status" value="1"/>
</dbReference>
<reference evidence="3 4" key="1">
    <citation type="submission" date="2020-04" db="EMBL/GenBank/DDBJ databases">
        <title>Flammeovirgaceae bacterium KN852 isolated from deep sea.</title>
        <authorList>
            <person name="Zhang D.-C."/>
        </authorList>
    </citation>
    <scope>NUCLEOTIDE SEQUENCE [LARGE SCALE GENOMIC DNA]</scope>
    <source>
        <strain evidence="3 4">KN852</strain>
    </source>
</reference>
<evidence type="ECO:0000256" key="1">
    <source>
        <dbReference type="ARBA" id="ARBA00006817"/>
    </source>
</evidence>
<comment type="similarity">
    <text evidence="1">Belongs to the AHA1 family.</text>
</comment>
<dbReference type="InterPro" id="IPR013538">
    <property type="entry name" value="ASHA1/2-like_C"/>
</dbReference>
<evidence type="ECO:0000313" key="4">
    <source>
        <dbReference type="Proteomes" id="UP000559010"/>
    </source>
</evidence>
<dbReference type="InterPro" id="IPR023393">
    <property type="entry name" value="START-like_dom_sf"/>
</dbReference>
<evidence type="ECO:0000259" key="2">
    <source>
        <dbReference type="Pfam" id="PF08327"/>
    </source>
</evidence>
<sequence>MKSEPQIVEVSQEFNCSKSELWDVITKHEQMVKWFFENIPDFKPEIGFKTKFPVQSDTRTFTHVWKIIDVIPEEKIVLDWSYEEYPGKSMVIFYLTTKNKACSLTLTHRGLDSFPSEIPEFKIESCKQGWEYFINNRLNSYLKNTLK</sequence>
<dbReference type="EMBL" id="JABBNU010000004">
    <property type="protein sequence ID" value="NMM48144.1"/>
    <property type="molecule type" value="Genomic_DNA"/>
</dbReference>
<dbReference type="Proteomes" id="UP000559010">
    <property type="component" value="Unassembled WGS sequence"/>
</dbReference>
<accession>A0A848J0Y5</accession>
<comment type="caution">
    <text evidence="3">The sequence shown here is derived from an EMBL/GenBank/DDBJ whole genome shotgun (WGS) entry which is preliminary data.</text>
</comment>
<gene>
    <name evidence="3" type="ORF">HH304_07010</name>
</gene>